<proteinExistence type="inferred from homology"/>
<dbReference type="GO" id="GO:0008483">
    <property type="term" value="F:transaminase activity"/>
    <property type="evidence" value="ECO:0007669"/>
    <property type="project" value="UniProtKB-KW"/>
</dbReference>
<comment type="similarity">
    <text evidence="2 6">Belongs to the class-I pyridoxal-phosphate-dependent aminotransferase family.</text>
</comment>
<organism evidence="8 9">
    <name type="scientific">Geomesophilobacter sediminis</name>
    <dbReference type="NCBI Taxonomy" id="2798584"/>
    <lineage>
        <taxon>Bacteria</taxon>
        <taxon>Pseudomonadati</taxon>
        <taxon>Thermodesulfobacteriota</taxon>
        <taxon>Desulfuromonadia</taxon>
        <taxon>Geobacterales</taxon>
        <taxon>Geobacteraceae</taxon>
        <taxon>Geomesophilobacter</taxon>
    </lineage>
</organism>
<protein>
    <recommendedName>
        <fullName evidence="6">Aminotransferase</fullName>
        <ecNumber evidence="6">2.6.1.-</ecNumber>
    </recommendedName>
</protein>
<dbReference type="EC" id="2.6.1.-" evidence="6"/>
<dbReference type="PANTHER" id="PTHR46383:SF1">
    <property type="entry name" value="ASPARTATE AMINOTRANSFERASE"/>
    <property type="match status" value="1"/>
</dbReference>
<dbReference type="AlphaFoldDB" id="A0A8J7SBU8"/>
<sequence length="408" mass="45116">MQYPISDLVRGVHSPPISEVKGWLAAARLQIPVIDLCQAIPDYPPARELTDHLATLLDDPLLSRYSPDEGLLEVREAICTGYQRSYGGRLRPSEICLTIGASQAFWLALVTLCRAGDEIIVQLPAYFDHPMALTSLGVRPIYAPFDEHSAGLPNVKTLEGLITDRTRAILLVSPSNPTGAVIPPALVRELYELAARRKIALILDETYNAFITGGVRPHDLFEDDDWGEHFIHIASFGKTYALTGYRAGMLVAAPEFISNALKVQDTMAVCQPRITQHAVRYGMEHLDEWVAANRVTMERRHELFRSEFAKPGNAFRLVASGPFFGWVRHPFDGCSGREVAKRLVQEAGLLLLPGEVFGPGLERYLRLAFGNISEEAIPEAVRRFREFPVGPAGPGQIGDQRGDVVLTL</sequence>
<evidence type="ECO:0000313" key="8">
    <source>
        <dbReference type="EMBL" id="MBJ6726584.1"/>
    </source>
</evidence>
<evidence type="ECO:0000256" key="6">
    <source>
        <dbReference type="RuleBase" id="RU000481"/>
    </source>
</evidence>
<dbReference type="InterPro" id="IPR004839">
    <property type="entry name" value="Aminotransferase_I/II_large"/>
</dbReference>
<keyword evidence="3 6" id="KW-0032">Aminotransferase</keyword>
<evidence type="ECO:0000256" key="4">
    <source>
        <dbReference type="ARBA" id="ARBA00022679"/>
    </source>
</evidence>
<dbReference type="InterPro" id="IPR015421">
    <property type="entry name" value="PyrdxlP-dep_Trfase_major"/>
</dbReference>
<dbReference type="InterPro" id="IPR050596">
    <property type="entry name" value="AspAT/PAT-like"/>
</dbReference>
<dbReference type="InterPro" id="IPR015424">
    <property type="entry name" value="PyrdxlP-dep_Trfase"/>
</dbReference>
<feature type="domain" description="Aminotransferase class I/classII large" evidence="7">
    <location>
        <begin position="32"/>
        <end position="384"/>
    </location>
</feature>
<evidence type="ECO:0000256" key="5">
    <source>
        <dbReference type="ARBA" id="ARBA00022898"/>
    </source>
</evidence>
<dbReference type="RefSeq" id="WP_199385492.1">
    <property type="nucleotide sequence ID" value="NZ_JAEMHM010000015.1"/>
</dbReference>
<dbReference type="EMBL" id="JAEMHM010000015">
    <property type="protein sequence ID" value="MBJ6726584.1"/>
    <property type="molecule type" value="Genomic_DNA"/>
</dbReference>
<keyword evidence="4 6" id="KW-0808">Transferase</keyword>
<dbReference type="InterPro" id="IPR004838">
    <property type="entry name" value="NHTrfase_class1_PyrdxlP-BS"/>
</dbReference>
<evidence type="ECO:0000256" key="2">
    <source>
        <dbReference type="ARBA" id="ARBA00007441"/>
    </source>
</evidence>
<dbReference type="SUPFAM" id="SSF53383">
    <property type="entry name" value="PLP-dependent transferases"/>
    <property type="match status" value="1"/>
</dbReference>
<keyword evidence="9" id="KW-1185">Reference proteome</keyword>
<dbReference type="PANTHER" id="PTHR46383">
    <property type="entry name" value="ASPARTATE AMINOTRANSFERASE"/>
    <property type="match status" value="1"/>
</dbReference>
<gene>
    <name evidence="8" type="ORF">JFN93_17875</name>
</gene>
<comment type="cofactor">
    <cofactor evidence="1 6">
        <name>pyridoxal 5'-phosphate</name>
        <dbReference type="ChEBI" id="CHEBI:597326"/>
    </cofactor>
</comment>
<reference evidence="8" key="1">
    <citation type="submission" date="2020-12" db="EMBL/GenBank/DDBJ databases">
        <title>Geomonas sp. Red875, isolated from river sediment.</title>
        <authorList>
            <person name="Xu Z."/>
            <person name="Zhang Z."/>
            <person name="Masuda Y."/>
            <person name="Itoh H."/>
            <person name="Senoo K."/>
        </authorList>
    </citation>
    <scope>NUCLEOTIDE SEQUENCE</scope>
    <source>
        <strain evidence="8">Red875</strain>
    </source>
</reference>
<evidence type="ECO:0000256" key="3">
    <source>
        <dbReference type="ARBA" id="ARBA00022576"/>
    </source>
</evidence>
<dbReference type="Proteomes" id="UP000636888">
    <property type="component" value="Unassembled WGS sequence"/>
</dbReference>
<comment type="caution">
    <text evidence="8">The sequence shown here is derived from an EMBL/GenBank/DDBJ whole genome shotgun (WGS) entry which is preliminary data.</text>
</comment>
<evidence type="ECO:0000313" key="9">
    <source>
        <dbReference type="Proteomes" id="UP000636888"/>
    </source>
</evidence>
<dbReference type="Pfam" id="PF00155">
    <property type="entry name" value="Aminotran_1_2"/>
    <property type="match status" value="1"/>
</dbReference>
<dbReference type="PROSITE" id="PS00105">
    <property type="entry name" value="AA_TRANSFER_CLASS_1"/>
    <property type="match status" value="1"/>
</dbReference>
<dbReference type="CDD" id="cd00609">
    <property type="entry name" value="AAT_like"/>
    <property type="match status" value="1"/>
</dbReference>
<evidence type="ECO:0000259" key="7">
    <source>
        <dbReference type="Pfam" id="PF00155"/>
    </source>
</evidence>
<accession>A0A8J7SBU8</accession>
<dbReference type="GO" id="GO:0006520">
    <property type="term" value="P:amino acid metabolic process"/>
    <property type="evidence" value="ECO:0007669"/>
    <property type="project" value="InterPro"/>
</dbReference>
<dbReference type="Gene3D" id="3.40.640.10">
    <property type="entry name" value="Type I PLP-dependent aspartate aminotransferase-like (Major domain)"/>
    <property type="match status" value="1"/>
</dbReference>
<name>A0A8J7SBU8_9BACT</name>
<evidence type="ECO:0000256" key="1">
    <source>
        <dbReference type="ARBA" id="ARBA00001933"/>
    </source>
</evidence>
<dbReference type="NCBIfam" id="NF005732">
    <property type="entry name" value="PRK07550.1"/>
    <property type="match status" value="1"/>
</dbReference>
<dbReference type="GO" id="GO:0030170">
    <property type="term" value="F:pyridoxal phosphate binding"/>
    <property type="evidence" value="ECO:0007669"/>
    <property type="project" value="InterPro"/>
</dbReference>
<keyword evidence="5" id="KW-0663">Pyridoxal phosphate</keyword>